<dbReference type="VEuPathDB" id="FungiDB:ASPBRDRAFT_57520"/>
<dbReference type="AlphaFoldDB" id="A0A1L9UBA5"/>
<sequence>MGIELCVTKAMINRTPYHRPIGGISLANIEVVGLYSRPVDVPNKTLYSMPSSDRQRGLKVPRLGSQPDWNLNRSRIRSVGPLKQGAKGESVEGAFDCPTGVRRPRNMQQQGWGGKPQLFNLKVQQSPRHQQGRTPDGWA</sequence>
<gene>
    <name evidence="2" type="ORF">ASPBRDRAFT_57520</name>
</gene>
<name>A0A1L9UBA5_ASPBC</name>
<dbReference type="RefSeq" id="XP_067476213.1">
    <property type="nucleotide sequence ID" value="XM_067627757.1"/>
</dbReference>
<evidence type="ECO:0000313" key="3">
    <source>
        <dbReference type="Proteomes" id="UP000184499"/>
    </source>
</evidence>
<dbReference type="GeneID" id="93580245"/>
<proteinExistence type="predicted"/>
<feature type="compositionally biased region" description="Polar residues" evidence="1">
    <location>
        <begin position="122"/>
        <end position="133"/>
    </location>
</feature>
<keyword evidence="3" id="KW-1185">Reference proteome</keyword>
<evidence type="ECO:0000313" key="2">
    <source>
        <dbReference type="EMBL" id="OJJ68964.1"/>
    </source>
</evidence>
<dbReference type="Proteomes" id="UP000184499">
    <property type="component" value="Unassembled WGS sequence"/>
</dbReference>
<organism evidence="2 3">
    <name type="scientific">Aspergillus brasiliensis (strain CBS 101740 / IMI 381727 / IBT 21946)</name>
    <dbReference type="NCBI Taxonomy" id="767769"/>
    <lineage>
        <taxon>Eukaryota</taxon>
        <taxon>Fungi</taxon>
        <taxon>Dikarya</taxon>
        <taxon>Ascomycota</taxon>
        <taxon>Pezizomycotina</taxon>
        <taxon>Eurotiomycetes</taxon>
        <taxon>Eurotiomycetidae</taxon>
        <taxon>Eurotiales</taxon>
        <taxon>Aspergillaceae</taxon>
        <taxon>Aspergillus</taxon>
        <taxon>Aspergillus subgen. Circumdati</taxon>
    </lineage>
</organism>
<reference evidence="3" key="1">
    <citation type="journal article" date="2017" name="Genome Biol.">
        <title>Comparative genomics reveals high biological diversity and specific adaptations in the industrially and medically important fungal genus Aspergillus.</title>
        <authorList>
            <person name="de Vries R.P."/>
            <person name="Riley R."/>
            <person name="Wiebenga A."/>
            <person name="Aguilar-Osorio G."/>
            <person name="Amillis S."/>
            <person name="Uchima C.A."/>
            <person name="Anderluh G."/>
            <person name="Asadollahi M."/>
            <person name="Askin M."/>
            <person name="Barry K."/>
            <person name="Battaglia E."/>
            <person name="Bayram O."/>
            <person name="Benocci T."/>
            <person name="Braus-Stromeyer S.A."/>
            <person name="Caldana C."/>
            <person name="Canovas D."/>
            <person name="Cerqueira G.C."/>
            <person name="Chen F."/>
            <person name="Chen W."/>
            <person name="Choi C."/>
            <person name="Clum A."/>
            <person name="Dos Santos R.A."/>
            <person name="Damasio A.R."/>
            <person name="Diallinas G."/>
            <person name="Emri T."/>
            <person name="Fekete E."/>
            <person name="Flipphi M."/>
            <person name="Freyberg S."/>
            <person name="Gallo A."/>
            <person name="Gournas C."/>
            <person name="Habgood R."/>
            <person name="Hainaut M."/>
            <person name="Harispe M.L."/>
            <person name="Henrissat B."/>
            <person name="Hilden K.S."/>
            <person name="Hope R."/>
            <person name="Hossain A."/>
            <person name="Karabika E."/>
            <person name="Karaffa L."/>
            <person name="Karanyi Z."/>
            <person name="Krasevec N."/>
            <person name="Kuo A."/>
            <person name="Kusch H."/>
            <person name="LaButti K."/>
            <person name="Lagendijk E.L."/>
            <person name="Lapidus A."/>
            <person name="Levasseur A."/>
            <person name="Lindquist E."/>
            <person name="Lipzen A."/>
            <person name="Logrieco A.F."/>
            <person name="MacCabe A."/>
            <person name="Maekelae M.R."/>
            <person name="Malavazi I."/>
            <person name="Melin P."/>
            <person name="Meyer V."/>
            <person name="Mielnichuk N."/>
            <person name="Miskei M."/>
            <person name="Molnar A.P."/>
            <person name="Mule G."/>
            <person name="Ngan C.Y."/>
            <person name="Orejas M."/>
            <person name="Orosz E."/>
            <person name="Ouedraogo J.P."/>
            <person name="Overkamp K.M."/>
            <person name="Park H.-S."/>
            <person name="Perrone G."/>
            <person name="Piumi F."/>
            <person name="Punt P.J."/>
            <person name="Ram A.F."/>
            <person name="Ramon A."/>
            <person name="Rauscher S."/>
            <person name="Record E."/>
            <person name="Riano-Pachon D.M."/>
            <person name="Robert V."/>
            <person name="Roehrig J."/>
            <person name="Ruller R."/>
            <person name="Salamov A."/>
            <person name="Salih N.S."/>
            <person name="Samson R.A."/>
            <person name="Sandor E."/>
            <person name="Sanguinetti M."/>
            <person name="Schuetze T."/>
            <person name="Sepcic K."/>
            <person name="Shelest E."/>
            <person name="Sherlock G."/>
            <person name="Sophianopoulou V."/>
            <person name="Squina F.M."/>
            <person name="Sun H."/>
            <person name="Susca A."/>
            <person name="Todd R.B."/>
            <person name="Tsang A."/>
            <person name="Unkles S.E."/>
            <person name="van de Wiele N."/>
            <person name="van Rossen-Uffink D."/>
            <person name="Oliveira J.V."/>
            <person name="Vesth T.C."/>
            <person name="Visser J."/>
            <person name="Yu J.-H."/>
            <person name="Zhou M."/>
            <person name="Andersen M.R."/>
            <person name="Archer D.B."/>
            <person name="Baker S.E."/>
            <person name="Benoit I."/>
            <person name="Brakhage A.A."/>
            <person name="Braus G.H."/>
            <person name="Fischer R."/>
            <person name="Frisvad J.C."/>
            <person name="Goldman G.H."/>
            <person name="Houbraken J."/>
            <person name="Oakley B."/>
            <person name="Pocsi I."/>
            <person name="Scazzocchio C."/>
            <person name="Seiboth B."/>
            <person name="vanKuyk P.A."/>
            <person name="Wortman J."/>
            <person name="Dyer P.S."/>
            <person name="Grigoriev I.V."/>
        </authorList>
    </citation>
    <scope>NUCLEOTIDE SEQUENCE [LARGE SCALE GENOMIC DNA]</scope>
    <source>
        <strain evidence="3">CBS 101740 / IMI 381727 / IBT 21946</strain>
    </source>
</reference>
<dbReference type="EMBL" id="KV878689">
    <property type="protein sequence ID" value="OJJ68964.1"/>
    <property type="molecule type" value="Genomic_DNA"/>
</dbReference>
<evidence type="ECO:0000256" key="1">
    <source>
        <dbReference type="SAM" id="MobiDB-lite"/>
    </source>
</evidence>
<dbReference type="OrthoDB" id="10515191at2759"/>
<protein>
    <submittedName>
        <fullName evidence="2">Uncharacterized protein</fullName>
    </submittedName>
</protein>
<feature type="region of interest" description="Disordered" evidence="1">
    <location>
        <begin position="46"/>
        <end position="139"/>
    </location>
</feature>
<accession>A0A1L9UBA5</accession>